<sequence>MLEENATFGIVYGECDESKFVVHELVSLPQVFIVHKDHPLGKFEEIELNQLKDCPLILPSIKSRPGAVLRNMFEEESIKPNIVFECERPLQIIEMICNNPNLVARILANDLLSVDFANIKPLKLKGKPFTLPICLIYKRSRQLNCLENLFKHTVLGCFSK</sequence>
<reference evidence="2" key="1">
    <citation type="submission" date="2019-08" db="EMBL/GenBank/DDBJ databases">
        <authorList>
            <person name="Kucharzyk K."/>
            <person name="Murdoch R.W."/>
            <person name="Higgins S."/>
            <person name="Loffler F."/>
        </authorList>
    </citation>
    <scope>NUCLEOTIDE SEQUENCE</scope>
</reference>
<dbReference type="PANTHER" id="PTHR30419">
    <property type="entry name" value="HTH-TYPE TRANSCRIPTIONAL REGULATOR YBHD"/>
    <property type="match status" value="1"/>
</dbReference>
<dbReference type="PANTHER" id="PTHR30419:SF8">
    <property type="entry name" value="NITROGEN ASSIMILATION TRANSCRIPTIONAL ACTIVATOR-RELATED"/>
    <property type="match status" value="1"/>
</dbReference>
<dbReference type="InterPro" id="IPR050950">
    <property type="entry name" value="HTH-type_LysR_regulators"/>
</dbReference>
<organism evidence="2">
    <name type="scientific">bioreactor metagenome</name>
    <dbReference type="NCBI Taxonomy" id="1076179"/>
    <lineage>
        <taxon>unclassified sequences</taxon>
        <taxon>metagenomes</taxon>
        <taxon>ecological metagenomes</taxon>
    </lineage>
</organism>
<dbReference type="GO" id="GO:0005829">
    <property type="term" value="C:cytosol"/>
    <property type="evidence" value="ECO:0007669"/>
    <property type="project" value="TreeGrafter"/>
</dbReference>
<comment type="caution">
    <text evidence="2">The sequence shown here is derived from an EMBL/GenBank/DDBJ whole genome shotgun (WGS) entry which is preliminary data.</text>
</comment>
<evidence type="ECO:0000259" key="1">
    <source>
        <dbReference type="Pfam" id="PF03466"/>
    </source>
</evidence>
<dbReference type="SUPFAM" id="SSF53850">
    <property type="entry name" value="Periplasmic binding protein-like II"/>
    <property type="match status" value="1"/>
</dbReference>
<dbReference type="Pfam" id="PF03466">
    <property type="entry name" value="LysR_substrate"/>
    <property type="match status" value="1"/>
</dbReference>
<dbReference type="InterPro" id="IPR005119">
    <property type="entry name" value="LysR_subst-bd"/>
</dbReference>
<dbReference type="AlphaFoldDB" id="A0A645HMK3"/>
<proteinExistence type="predicted"/>
<dbReference type="Gene3D" id="3.40.190.290">
    <property type="match status" value="1"/>
</dbReference>
<dbReference type="GO" id="GO:0006355">
    <property type="term" value="P:regulation of DNA-templated transcription"/>
    <property type="evidence" value="ECO:0007669"/>
    <property type="project" value="TreeGrafter"/>
</dbReference>
<evidence type="ECO:0000313" key="2">
    <source>
        <dbReference type="EMBL" id="MPN37344.1"/>
    </source>
</evidence>
<accession>A0A645HMK3</accession>
<dbReference type="EMBL" id="VSSQ01091944">
    <property type="protein sequence ID" value="MPN37344.1"/>
    <property type="molecule type" value="Genomic_DNA"/>
</dbReference>
<protein>
    <recommendedName>
        <fullName evidence="1">LysR substrate-binding domain-containing protein</fullName>
    </recommendedName>
</protein>
<feature type="domain" description="LysR substrate-binding" evidence="1">
    <location>
        <begin position="2"/>
        <end position="144"/>
    </location>
</feature>
<dbReference type="CDD" id="cd05466">
    <property type="entry name" value="PBP2_LTTR_substrate"/>
    <property type="match status" value="1"/>
</dbReference>
<name>A0A645HMK3_9ZZZZ</name>
<gene>
    <name evidence="2" type="ORF">SDC9_184861</name>
</gene>